<keyword evidence="4" id="KW-0472">Membrane</keyword>
<evidence type="ECO:0000256" key="4">
    <source>
        <dbReference type="ARBA" id="ARBA00023136"/>
    </source>
</evidence>
<evidence type="ECO:0000256" key="5">
    <source>
        <dbReference type="SAM" id="SignalP"/>
    </source>
</evidence>
<dbReference type="Proteomes" id="UP000677054">
    <property type="component" value="Unassembled WGS sequence"/>
</dbReference>
<gene>
    <name evidence="6" type="ORF">DSTB1V02_LOCUS11777</name>
</gene>
<comment type="subcellular location">
    <subcellularLocation>
        <location evidence="1">Membrane</location>
    </subcellularLocation>
</comment>
<feature type="signal peptide" evidence="5">
    <location>
        <begin position="1"/>
        <end position="26"/>
    </location>
</feature>
<keyword evidence="3" id="KW-1133">Transmembrane helix</keyword>
<keyword evidence="7" id="KW-1185">Reference proteome</keyword>
<accession>A0A7R9ADT6</accession>
<evidence type="ECO:0000256" key="3">
    <source>
        <dbReference type="ARBA" id="ARBA00022989"/>
    </source>
</evidence>
<protein>
    <submittedName>
        <fullName evidence="6">Uncharacterized protein</fullName>
    </submittedName>
</protein>
<name>A0A7R9ADT6_9CRUS</name>
<evidence type="ECO:0000313" key="7">
    <source>
        <dbReference type="Proteomes" id="UP000677054"/>
    </source>
</evidence>
<evidence type="ECO:0000313" key="6">
    <source>
        <dbReference type="EMBL" id="CAD7252016.1"/>
    </source>
</evidence>
<feature type="chain" id="PRO_5036209830" evidence="5">
    <location>
        <begin position="27"/>
        <end position="487"/>
    </location>
</feature>
<dbReference type="Gene3D" id="3.40.50.12190">
    <property type="match status" value="1"/>
</dbReference>
<sequence>MTRGFAEVSFPRHPPLLLLFTLVTQAQLRTREHYVNSVAERGRVVLSHVLGDEENPLETLLGAPKIRHWEEMGKSLGMVGRWSREVQFNMVASCDSNLFMNQKRILLAFVHDRTIRYNVRATKPEKYKIVKVGCCCYINHVDSANLLEEQIPPSVEDSSYIYAREKYKMCIQQLRQGYPLPQHNMTWTTVLALGSSILKQNASTPATMLMLGGKYQESQVQAFVSSVSQCLQMAFKDKDSFHVNVRAPPEDVKSIEAMMMFLNMKPSHVLILEGLERMKSLKFITPLIALSNHEDTVHPQSAVLMSTTYEDLDVNVTASRASFQVYSQQVAFKYLHSLWDGESDEASMHGGSQRDLCPSLMNATDQDHVHVGRKQRKPRLVVLSNQSDTLYPQSAILLGTTYEDLDINVHATRASFQVYTRKVASKYLHSLWDGVKKSSASIDDQLAKHLEFLDFIVTSKTIAVRQCCMNVSAFPKHLKIEACYYSM</sequence>
<proteinExistence type="predicted"/>
<organism evidence="6">
    <name type="scientific">Darwinula stevensoni</name>
    <dbReference type="NCBI Taxonomy" id="69355"/>
    <lineage>
        <taxon>Eukaryota</taxon>
        <taxon>Metazoa</taxon>
        <taxon>Ecdysozoa</taxon>
        <taxon>Arthropoda</taxon>
        <taxon>Crustacea</taxon>
        <taxon>Oligostraca</taxon>
        <taxon>Ostracoda</taxon>
        <taxon>Podocopa</taxon>
        <taxon>Podocopida</taxon>
        <taxon>Darwinulocopina</taxon>
        <taxon>Darwinuloidea</taxon>
        <taxon>Darwinulidae</taxon>
        <taxon>Darwinula</taxon>
    </lineage>
</organism>
<evidence type="ECO:0000256" key="1">
    <source>
        <dbReference type="ARBA" id="ARBA00004370"/>
    </source>
</evidence>
<dbReference type="EMBL" id="CAJPEV010004030">
    <property type="protein sequence ID" value="CAG0901026.1"/>
    <property type="molecule type" value="Genomic_DNA"/>
</dbReference>
<reference evidence="6" key="1">
    <citation type="submission" date="2020-11" db="EMBL/GenBank/DDBJ databases">
        <authorList>
            <person name="Tran Van P."/>
        </authorList>
    </citation>
    <scope>NUCLEOTIDE SEQUENCE</scope>
</reference>
<dbReference type="EMBL" id="LR903547">
    <property type="protein sequence ID" value="CAD7252016.1"/>
    <property type="molecule type" value="Genomic_DNA"/>
</dbReference>
<dbReference type="InterPro" id="IPR038599">
    <property type="entry name" value="LAP1C-like_C_sf"/>
</dbReference>
<dbReference type="GO" id="GO:0016020">
    <property type="term" value="C:membrane"/>
    <property type="evidence" value="ECO:0007669"/>
    <property type="project" value="UniProtKB-SubCell"/>
</dbReference>
<dbReference type="AlphaFoldDB" id="A0A7R9ADT6"/>
<keyword evidence="2" id="KW-0812">Transmembrane</keyword>
<evidence type="ECO:0000256" key="2">
    <source>
        <dbReference type="ARBA" id="ARBA00022692"/>
    </source>
</evidence>
<keyword evidence="5" id="KW-0732">Signal</keyword>